<dbReference type="EMBL" id="HBFB01038104">
    <property type="protein sequence ID" value="CAD8697281.1"/>
    <property type="molecule type" value="Transcribed_RNA"/>
</dbReference>
<dbReference type="PANTHER" id="PTHR36763:SF1">
    <property type="entry name" value="EXPRESSED PROTEIN"/>
    <property type="match status" value="1"/>
</dbReference>
<protein>
    <submittedName>
        <fullName evidence="1">Uncharacterized protein</fullName>
    </submittedName>
</protein>
<accession>A0A7S0S649</accession>
<proteinExistence type="predicted"/>
<evidence type="ECO:0000313" key="1">
    <source>
        <dbReference type="EMBL" id="CAD8697281.1"/>
    </source>
</evidence>
<gene>
    <name evidence="1" type="ORF">CLEI1391_LOCUS21468</name>
</gene>
<organism evidence="1">
    <name type="scientific">Chlamydomonas leiostraca</name>
    <dbReference type="NCBI Taxonomy" id="1034604"/>
    <lineage>
        <taxon>Eukaryota</taxon>
        <taxon>Viridiplantae</taxon>
        <taxon>Chlorophyta</taxon>
        <taxon>core chlorophytes</taxon>
        <taxon>Chlorophyceae</taxon>
        <taxon>CS clade</taxon>
        <taxon>Chlamydomonadales</taxon>
        <taxon>Chlamydomonadaceae</taxon>
        <taxon>Chlamydomonas</taxon>
    </lineage>
</organism>
<sequence>MSSWLSSFFTAEYEGKALQKSGPVTKEQLLSFFANGKELFENPDFKMALAAGYQRGQNPQDLVNQAQARIWEDKVVPAVQGDYGLNSLSRVLGQYRNDQDFLKNFYEFVHLEERALDEAEMPANEFEIKYAKIAQIKTAMEAQMAEHEAAMQGMSAEERTRYMAEVYKTMVDMGLGMSGPSCSRPGACSSHGHGPSGPVLMQPAVTTAAPQPVEAPGMAAGGPAGGVGGLPLRPAVPRAAMGEEEQLAFFQSLQRGGAGAGAQ</sequence>
<reference evidence="1" key="1">
    <citation type="submission" date="2021-01" db="EMBL/GenBank/DDBJ databases">
        <authorList>
            <person name="Corre E."/>
            <person name="Pelletier E."/>
            <person name="Niang G."/>
            <person name="Scheremetjew M."/>
            <person name="Finn R."/>
            <person name="Kale V."/>
            <person name="Holt S."/>
            <person name="Cochrane G."/>
            <person name="Meng A."/>
            <person name="Brown T."/>
            <person name="Cohen L."/>
        </authorList>
    </citation>
    <scope>NUCLEOTIDE SEQUENCE</scope>
    <source>
        <strain evidence="1">SAG 11-49</strain>
    </source>
</reference>
<dbReference type="PANTHER" id="PTHR36763">
    <property type="entry name" value="EXPRESSED PROTEIN"/>
    <property type="match status" value="1"/>
</dbReference>
<name>A0A7S0S649_9CHLO</name>
<dbReference type="AlphaFoldDB" id="A0A7S0S649"/>